<keyword evidence="3" id="KW-0349">Heme</keyword>
<dbReference type="GeneID" id="25272212"/>
<dbReference type="GO" id="GO:0005777">
    <property type="term" value="C:peroxisome"/>
    <property type="evidence" value="ECO:0007669"/>
    <property type="project" value="TreeGrafter"/>
</dbReference>
<reference evidence="9" key="1">
    <citation type="submission" date="2013-10" db="EMBL/GenBank/DDBJ databases">
        <title>Genomic analysis of the causative agents of coccidiosis in chickens.</title>
        <authorList>
            <person name="Reid A.J."/>
            <person name="Blake D."/>
            <person name="Billington K."/>
            <person name="Browne H."/>
            <person name="Dunn M."/>
            <person name="Hung S."/>
            <person name="Kawahara F."/>
            <person name="Miranda-Saavedra D."/>
            <person name="Mourier T."/>
            <person name="Nagra H."/>
            <person name="Otto T.D."/>
            <person name="Rawlings N."/>
            <person name="Sanchez A."/>
            <person name="Sanders M."/>
            <person name="Subramaniam C."/>
            <person name="Tay Y."/>
            <person name="Dear P."/>
            <person name="Doerig C."/>
            <person name="Gruber A."/>
            <person name="Parkinson J."/>
            <person name="Shirley M."/>
            <person name="Wan K.L."/>
            <person name="Berriman M."/>
            <person name="Tomley F."/>
            <person name="Pain A."/>
        </authorList>
    </citation>
    <scope>NUCLEOTIDE SEQUENCE</scope>
    <source>
        <strain evidence="9">Houghton</strain>
    </source>
</reference>
<sequence length="148" mass="16863">MLIDIGWVIPINVPRGCPLHAFYIRDGFMCVNGNYADLKNYTPSEETNSLREVKESLHSSTPLHGSTGHHRQQHPNSDFEQVGELYRRVMNDRQRDILITNIVSSLKHASREVQERQVKLFARADEDYGRRVAKGLGLPLSVCSSSRM</sequence>
<feature type="domain" description="Catalase immune-responsive" evidence="8">
    <location>
        <begin position="75"/>
        <end position="136"/>
    </location>
</feature>
<evidence type="ECO:0000256" key="6">
    <source>
        <dbReference type="ARBA" id="ARBA00023004"/>
    </source>
</evidence>
<keyword evidence="4" id="KW-0479">Metal-binding</keyword>
<evidence type="ECO:0000256" key="3">
    <source>
        <dbReference type="ARBA" id="ARBA00022617"/>
    </source>
</evidence>
<evidence type="ECO:0000256" key="5">
    <source>
        <dbReference type="ARBA" id="ARBA00023002"/>
    </source>
</evidence>
<protein>
    <submittedName>
        <fullName evidence="9">Peroxisomal catalase, putative</fullName>
    </submittedName>
</protein>
<gene>
    <name evidence="9" type="ORF">EAH_00041420</name>
</gene>
<dbReference type="GO" id="GO:0004096">
    <property type="term" value="F:catalase activity"/>
    <property type="evidence" value="ECO:0007669"/>
    <property type="project" value="InterPro"/>
</dbReference>
<organism evidence="9 10">
    <name type="scientific">Eimeria acervulina</name>
    <name type="common">Coccidian parasite</name>
    <dbReference type="NCBI Taxonomy" id="5801"/>
    <lineage>
        <taxon>Eukaryota</taxon>
        <taxon>Sar</taxon>
        <taxon>Alveolata</taxon>
        <taxon>Apicomplexa</taxon>
        <taxon>Conoidasida</taxon>
        <taxon>Coccidia</taxon>
        <taxon>Eucoccidiorida</taxon>
        <taxon>Eimeriorina</taxon>
        <taxon>Eimeriidae</taxon>
        <taxon>Eimeria</taxon>
    </lineage>
</organism>
<name>U6GTS2_EIMAC</name>
<evidence type="ECO:0000256" key="2">
    <source>
        <dbReference type="ARBA" id="ARBA00022559"/>
    </source>
</evidence>
<evidence type="ECO:0000313" key="9">
    <source>
        <dbReference type="EMBL" id="CDI83646.1"/>
    </source>
</evidence>
<dbReference type="SUPFAM" id="SSF56634">
    <property type="entry name" value="Heme-dependent catalase-like"/>
    <property type="match status" value="1"/>
</dbReference>
<proteinExistence type="inferred from homology"/>
<evidence type="ECO:0000256" key="4">
    <source>
        <dbReference type="ARBA" id="ARBA00022723"/>
    </source>
</evidence>
<dbReference type="GO" id="GO:0042542">
    <property type="term" value="P:response to hydrogen peroxide"/>
    <property type="evidence" value="ECO:0007669"/>
    <property type="project" value="TreeGrafter"/>
</dbReference>
<dbReference type="PANTHER" id="PTHR11465">
    <property type="entry name" value="CATALASE"/>
    <property type="match status" value="1"/>
</dbReference>
<keyword evidence="10" id="KW-1185">Reference proteome</keyword>
<dbReference type="PANTHER" id="PTHR11465:SF9">
    <property type="entry name" value="CATALASE"/>
    <property type="match status" value="1"/>
</dbReference>
<feature type="region of interest" description="Disordered" evidence="7">
    <location>
        <begin position="46"/>
        <end position="77"/>
    </location>
</feature>
<dbReference type="VEuPathDB" id="ToxoDB:EAH_00041420"/>
<keyword evidence="6" id="KW-0408">Iron</keyword>
<dbReference type="InterPro" id="IPR020835">
    <property type="entry name" value="Catalase_sf"/>
</dbReference>
<dbReference type="InterPro" id="IPR018028">
    <property type="entry name" value="Catalase"/>
</dbReference>
<dbReference type="InterPro" id="IPR010582">
    <property type="entry name" value="Catalase_immune_responsive"/>
</dbReference>
<dbReference type="RefSeq" id="XP_013247262.1">
    <property type="nucleotide sequence ID" value="XM_013391808.1"/>
</dbReference>
<dbReference type="OrthoDB" id="6880011at2759"/>
<dbReference type="Proteomes" id="UP000018050">
    <property type="component" value="Unassembled WGS sequence"/>
</dbReference>
<reference evidence="9" key="2">
    <citation type="submission" date="2013-10" db="EMBL/GenBank/DDBJ databases">
        <authorList>
            <person name="Aslett M."/>
        </authorList>
    </citation>
    <scope>NUCLEOTIDE SEQUENCE</scope>
    <source>
        <strain evidence="9">Houghton</strain>
    </source>
</reference>
<evidence type="ECO:0000256" key="7">
    <source>
        <dbReference type="SAM" id="MobiDB-lite"/>
    </source>
</evidence>
<evidence type="ECO:0000313" key="10">
    <source>
        <dbReference type="Proteomes" id="UP000018050"/>
    </source>
</evidence>
<dbReference type="GO" id="GO:0046872">
    <property type="term" value="F:metal ion binding"/>
    <property type="evidence" value="ECO:0007669"/>
    <property type="project" value="UniProtKB-KW"/>
</dbReference>
<dbReference type="AlphaFoldDB" id="U6GTS2"/>
<keyword evidence="5" id="KW-0560">Oxidoreductase</keyword>
<feature type="compositionally biased region" description="Basic and acidic residues" evidence="7">
    <location>
        <begin position="48"/>
        <end position="57"/>
    </location>
</feature>
<evidence type="ECO:0000256" key="1">
    <source>
        <dbReference type="ARBA" id="ARBA00005329"/>
    </source>
</evidence>
<dbReference type="GO" id="GO:0005739">
    <property type="term" value="C:mitochondrion"/>
    <property type="evidence" value="ECO:0007669"/>
    <property type="project" value="TreeGrafter"/>
</dbReference>
<comment type="similarity">
    <text evidence="1">Belongs to the catalase family.</text>
</comment>
<dbReference type="Pfam" id="PF06628">
    <property type="entry name" value="Catalase-rel"/>
    <property type="match status" value="1"/>
</dbReference>
<dbReference type="EMBL" id="HG673455">
    <property type="protein sequence ID" value="CDI83646.1"/>
    <property type="molecule type" value="Genomic_DNA"/>
</dbReference>
<dbReference type="GO" id="GO:0042744">
    <property type="term" value="P:hydrogen peroxide catabolic process"/>
    <property type="evidence" value="ECO:0007669"/>
    <property type="project" value="TreeGrafter"/>
</dbReference>
<accession>U6GTS2</accession>
<dbReference type="GO" id="GO:0020037">
    <property type="term" value="F:heme binding"/>
    <property type="evidence" value="ECO:0007669"/>
    <property type="project" value="InterPro"/>
</dbReference>
<dbReference type="Gene3D" id="2.40.180.10">
    <property type="entry name" value="Catalase core domain"/>
    <property type="match status" value="1"/>
</dbReference>
<keyword evidence="2" id="KW-0575">Peroxidase</keyword>
<evidence type="ECO:0000259" key="8">
    <source>
        <dbReference type="Pfam" id="PF06628"/>
    </source>
</evidence>